<evidence type="ECO:0000256" key="3">
    <source>
        <dbReference type="ARBA" id="ARBA00022806"/>
    </source>
</evidence>
<feature type="region of interest" description="Disordered" evidence="6">
    <location>
        <begin position="1178"/>
        <end position="1248"/>
    </location>
</feature>
<keyword evidence="3" id="KW-0347">Helicase</keyword>
<feature type="region of interest" description="Disordered" evidence="6">
    <location>
        <begin position="174"/>
        <end position="231"/>
    </location>
</feature>
<dbReference type="SUPFAM" id="SSF52540">
    <property type="entry name" value="P-loop containing nucleoside triphosphate hydrolases"/>
    <property type="match status" value="1"/>
</dbReference>
<feature type="compositionally biased region" description="Polar residues" evidence="6">
    <location>
        <begin position="1504"/>
        <end position="1517"/>
    </location>
</feature>
<dbReference type="PROSITE" id="PS51194">
    <property type="entry name" value="HELICASE_CTER"/>
    <property type="match status" value="1"/>
</dbReference>
<dbReference type="VEuPathDB" id="TriTrypDB:BSAL_61675"/>
<dbReference type="Gene3D" id="1.10.3380.20">
    <property type="match status" value="1"/>
</dbReference>
<dbReference type="Gene3D" id="1.10.3380.30">
    <property type="match status" value="1"/>
</dbReference>
<dbReference type="PANTHER" id="PTHR47961">
    <property type="entry name" value="DNA POLYMERASE THETA, PUTATIVE (AFU_ORTHOLOGUE AFUA_1G05260)-RELATED"/>
    <property type="match status" value="1"/>
</dbReference>
<evidence type="ECO:0000313" key="10">
    <source>
        <dbReference type="Proteomes" id="UP000051952"/>
    </source>
</evidence>
<dbReference type="OrthoDB" id="2320933at2759"/>
<evidence type="ECO:0000256" key="4">
    <source>
        <dbReference type="ARBA" id="ARBA00022840"/>
    </source>
</evidence>
<proteinExistence type="predicted"/>
<gene>
    <name evidence="9" type="ORF">BSAL_89035</name>
</gene>
<dbReference type="Pfam" id="PF21099">
    <property type="entry name" value="POLQ_helical"/>
    <property type="match status" value="1"/>
</dbReference>
<dbReference type="InterPro" id="IPR011545">
    <property type="entry name" value="DEAD/DEAH_box_helicase_dom"/>
</dbReference>
<comment type="catalytic activity">
    <reaction evidence="5">
        <text>ATP + H2O = ADP + phosphate + H(+)</text>
        <dbReference type="Rhea" id="RHEA:13065"/>
        <dbReference type="ChEBI" id="CHEBI:15377"/>
        <dbReference type="ChEBI" id="CHEBI:15378"/>
        <dbReference type="ChEBI" id="CHEBI:30616"/>
        <dbReference type="ChEBI" id="CHEBI:43474"/>
        <dbReference type="ChEBI" id="CHEBI:456216"/>
        <dbReference type="EC" id="5.6.2.4"/>
    </reaction>
</comment>
<evidence type="ECO:0000259" key="8">
    <source>
        <dbReference type="PROSITE" id="PS51194"/>
    </source>
</evidence>
<keyword evidence="10" id="KW-1185">Reference proteome</keyword>
<dbReference type="Gene3D" id="3.30.420.10">
    <property type="entry name" value="Ribonuclease H-like superfamily/Ribonuclease H"/>
    <property type="match status" value="1"/>
</dbReference>
<dbReference type="SUPFAM" id="SSF158702">
    <property type="entry name" value="Sec63 N-terminal domain-like"/>
    <property type="match status" value="1"/>
</dbReference>
<dbReference type="Proteomes" id="UP000051952">
    <property type="component" value="Unassembled WGS sequence"/>
</dbReference>
<dbReference type="InterPro" id="IPR014001">
    <property type="entry name" value="Helicase_ATP-bd"/>
</dbReference>
<feature type="compositionally biased region" description="Pro residues" evidence="6">
    <location>
        <begin position="178"/>
        <end position="187"/>
    </location>
</feature>
<dbReference type="EMBL" id="CYKH01001132">
    <property type="protein sequence ID" value="CUG84848.1"/>
    <property type="molecule type" value="Genomic_DNA"/>
</dbReference>
<organism evidence="9 10">
    <name type="scientific">Bodo saltans</name>
    <name type="common">Flagellated protozoan</name>
    <dbReference type="NCBI Taxonomy" id="75058"/>
    <lineage>
        <taxon>Eukaryota</taxon>
        <taxon>Discoba</taxon>
        <taxon>Euglenozoa</taxon>
        <taxon>Kinetoplastea</taxon>
        <taxon>Metakinetoplastina</taxon>
        <taxon>Eubodonida</taxon>
        <taxon>Bodonidae</taxon>
        <taxon>Bodo</taxon>
    </lineage>
</organism>
<dbReference type="Pfam" id="PF00271">
    <property type="entry name" value="Helicase_C"/>
    <property type="match status" value="1"/>
</dbReference>
<evidence type="ECO:0000256" key="6">
    <source>
        <dbReference type="SAM" id="MobiDB-lite"/>
    </source>
</evidence>
<keyword evidence="2" id="KW-0378">Hydrolase</keyword>
<accession>A0A0S4J8X2</accession>
<feature type="non-terminal residue" evidence="9">
    <location>
        <position position="1629"/>
    </location>
</feature>
<feature type="compositionally biased region" description="Basic and acidic residues" evidence="6">
    <location>
        <begin position="679"/>
        <end position="690"/>
    </location>
</feature>
<dbReference type="SMART" id="SM00490">
    <property type="entry name" value="HELICc"/>
    <property type="match status" value="1"/>
</dbReference>
<evidence type="ECO:0000259" key="7">
    <source>
        <dbReference type="PROSITE" id="PS51192"/>
    </source>
</evidence>
<feature type="region of interest" description="Disordered" evidence="6">
    <location>
        <begin position="668"/>
        <end position="695"/>
    </location>
</feature>
<dbReference type="InterPro" id="IPR048960">
    <property type="entry name" value="POLQ-like_helical"/>
</dbReference>
<dbReference type="InterPro" id="IPR027417">
    <property type="entry name" value="P-loop_NTPase"/>
</dbReference>
<feature type="compositionally biased region" description="Basic and acidic residues" evidence="6">
    <location>
        <begin position="1200"/>
        <end position="1210"/>
    </location>
</feature>
<evidence type="ECO:0000256" key="2">
    <source>
        <dbReference type="ARBA" id="ARBA00022801"/>
    </source>
</evidence>
<dbReference type="Pfam" id="PF20470">
    <property type="entry name" value="HTH_61"/>
    <property type="match status" value="1"/>
</dbReference>
<feature type="domain" description="Helicase ATP-binding" evidence="7">
    <location>
        <begin position="391"/>
        <end position="566"/>
    </location>
</feature>
<feature type="region of interest" description="Disordered" evidence="6">
    <location>
        <begin position="1500"/>
        <end position="1521"/>
    </location>
</feature>
<feature type="compositionally biased region" description="Polar residues" evidence="6">
    <location>
        <begin position="579"/>
        <end position="589"/>
    </location>
</feature>
<feature type="region of interest" description="Disordered" evidence="6">
    <location>
        <begin position="244"/>
        <end position="290"/>
    </location>
</feature>
<feature type="compositionally biased region" description="Polar residues" evidence="6">
    <location>
        <begin position="1231"/>
        <end position="1242"/>
    </location>
</feature>
<name>A0A0S4J8X2_BODSA</name>
<dbReference type="PANTHER" id="PTHR47961:SF6">
    <property type="entry name" value="DNA-DIRECTED DNA POLYMERASE"/>
    <property type="match status" value="1"/>
</dbReference>
<evidence type="ECO:0000313" key="9">
    <source>
        <dbReference type="EMBL" id="CUG84848.1"/>
    </source>
</evidence>
<keyword evidence="4" id="KW-0067">ATP-binding</keyword>
<feature type="domain" description="Helicase C-terminal" evidence="8">
    <location>
        <begin position="653"/>
        <end position="847"/>
    </location>
</feature>
<dbReference type="GO" id="GO:0043138">
    <property type="term" value="F:3'-5' DNA helicase activity"/>
    <property type="evidence" value="ECO:0007669"/>
    <property type="project" value="UniProtKB-EC"/>
</dbReference>
<protein>
    <submittedName>
        <fullName evidence="9">DNA polymerase, putative</fullName>
    </submittedName>
</protein>
<dbReference type="GO" id="GO:0003676">
    <property type="term" value="F:nucleic acid binding"/>
    <property type="evidence" value="ECO:0007669"/>
    <property type="project" value="InterPro"/>
</dbReference>
<dbReference type="InterPro" id="IPR046931">
    <property type="entry name" value="HTH_61"/>
</dbReference>
<dbReference type="InterPro" id="IPR050474">
    <property type="entry name" value="Hel308_SKI2-like"/>
</dbReference>
<dbReference type="InterPro" id="IPR001650">
    <property type="entry name" value="Helicase_C-like"/>
</dbReference>
<keyword evidence="1" id="KW-0547">Nucleotide-binding</keyword>
<feature type="compositionally biased region" description="Low complexity" evidence="6">
    <location>
        <begin position="264"/>
        <end position="280"/>
    </location>
</feature>
<dbReference type="InterPro" id="IPR036397">
    <property type="entry name" value="RNaseH_sf"/>
</dbReference>
<evidence type="ECO:0000256" key="5">
    <source>
        <dbReference type="ARBA" id="ARBA00048988"/>
    </source>
</evidence>
<evidence type="ECO:0000256" key="1">
    <source>
        <dbReference type="ARBA" id="ARBA00022741"/>
    </source>
</evidence>
<feature type="compositionally biased region" description="Pro residues" evidence="6">
    <location>
        <begin position="253"/>
        <end position="263"/>
    </location>
</feature>
<dbReference type="GO" id="GO:0016787">
    <property type="term" value="F:hydrolase activity"/>
    <property type="evidence" value="ECO:0007669"/>
    <property type="project" value="UniProtKB-KW"/>
</dbReference>
<dbReference type="SMART" id="SM00487">
    <property type="entry name" value="DEXDc"/>
    <property type="match status" value="1"/>
</dbReference>
<feature type="region of interest" description="Disordered" evidence="6">
    <location>
        <begin position="568"/>
        <end position="589"/>
    </location>
</feature>
<dbReference type="GO" id="GO:0005524">
    <property type="term" value="F:ATP binding"/>
    <property type="evidence" value="ECO:0007669"/>
    <property type="project" value="UniProtKB-KW"/>
</dbReference>
<dbReference type="Pfam" id="PF00270">
    <property type="entry name" value="DEAD"/>
    <property type="match status" value="1"/>
</dbReference>
<dbReference type="Gene3D" id="3.40.50.300">
    <property type="entry name" value="P-loop containing nucleotide triphosphate hydrolases"/>
    <property type="match status" value="2"/>
</dbReference>
<dbReference type="PROSITE" id="PS51192">
    <property type="entry name" value="HELICASE_ATP_BIND_1"/>
    <property type="match status" value="1"/>
</dbReference>
<reference evidence="10" key="1">
    <citation type="submission" date="2015-09" db="EMBL/GenBank/DDBJ databases">
        <authorList>
            <consortium name="Pathogen Informatics"/>
        </authorList>
    </citation>
    <scope>NUCLEOTIDE SEQUENCE [LARGE SCALE GENOMIC DNA]</scope>
    <source>
        <strain evidence="10">Lake Konstanz</strain>
    </source>
</reference>
<sequence>MEGDEEELFPVHHSLSLKPLISRGASRVELSRGSTLQPAQRGAASVAEEGVHNEEGVHSEEGVHNEEEEEVVLLSLHPDDKNGDVAVPMTTSEGYMNRHHHHLHQHDVQPTIVESGSCTPLQISGNVLLRNKTASVKSHSVVKSEAATSFSSLHQHLSFDDVQVLDEGVRVQLFATQHPPPPPPPPHATSLDCDDVSSRRAQFPKEHKDNEEVQEEAPQAPPPGTQKFSEGRDGRALMTTIHEQQGEGKNHVTPPPPPPPVSSHPPSNNGNHHINNGSNTPHQHYPPTPSSSVLGDMWCPWTQLKEAPWDLQGWGLSKEVAVAYREHFGVGELFPWQRACLFEYFSQLSRCCQSTPPADAAVGGAAGGSSTEISASLGASSAPQQHQQRTSSNVASSLNLLYSAPTSGGKTLVAELIMLRRLLMLGDGHKAMMIVPYVSIAEEKTKTLSTVLATAGVRVKCHAGHKGQRSLSDDILVCTPEKANVLVNLLIEKRRIGELCVVVIDELHQIGDTHGGRGYLLEVLVTKLVLLSKESGGQLVVIGLSATLRNLEQLARWMNDAMLFTTDTSVAAPPPPKTPQTLSRISHTSSWPWKPPRRMARLFYFVLPGHCAKKLPTSCAWVMVTATGATDGGGRGLPCLGARLTAASNARAEIRKELGRIGNVVMNPHATTTSTTTGHIDRRSSERMDSDANSTNVTSSTLGALISLGIAFHHAALTTEERAHIEAGFRTGAIWALCCTTTLATGVNLPARRVVFTQPRIAFQMLDAARYKQAAGRAGRMGLDASGEAFVCCKPQEKLMCIALISMTLPPVTSNFSNDKKGMMRVLLEGISAGTIQRVEDVERTIRQTLLAIMASEYGVVFHTAKAALEFLEVHEFIRWMPHEERFSASLLGEATVASTVAPDEAVMMFQILNSTRQHMVLSHDAHLVYLCTPFFHGIEPNWALYQRLVGALPQDAQTVCHLIGISEAFLDAAVMAPPPRHLYSAEAIRHRRFYGTLILLDAIREVPWSHVLEKFAPLPHQELQRLMEGAATFASMSSVFCERLNWWQFPGMFQHMASRLQRGVEPELVELVKIPGLVPWRARELFKRGFRTVLSIASAQPCELEAVMSIKSPFEASTSGIIGATFQGHSTASAKHLVAVLQSGARSTLAEEAAVLQETIDEIQTTLAPGIKREAGATMHHAEEQQQPLAAVGHQRRARSVEDDHHNAEEDSAQPRRHVASRHEALDGSLTKQRTSHNNTSSEDERKERVVLWHWLGPFTPHYEFDYWTEHQVMQASSVSILPLTSLSNAHRPIVAVHFWRPQEEVDGETNDAMMASKKKKGCDVVLVIDDGCIRINPREEDTTTTTTTTTTTAAPHAVIIPNDKAANDTDQTKEAKQHEDVSRHLLPPAVIEGNIKQQRGMRFLIHRLLPSATVQKVLSPAKEFWLQCLQGEWLFPSEAAFPAVSTTSTFDPVLADWMLAPEDRSVSTGRQPTVLTLAERLGMTTDGVHQHLSFTWGGSGSGADQQRPSTSSGASSGRAVAQRHAARVAQLIFSAVGPPPDSLGPIRKFLCDCILQHDVSVRYHQRLREAELYSVFSTVEMPLTLCLAQMEHAGIGFDPILYQGWETLMTRKAQLLTEEAFHITQNS</sequence>